<feature type="transmembrane region" description="Helical" evidence="1">
    <location>
        <begin position="25"/>
        <end position="48"/>
    </location>
</feature>
<accession>A0A1F4X3V0</accession>
<proteinExistence type="predicted"/>
<evidence type="ECO:0000313" key="3">
    <source>
        <dbReference type="Proteomes" id="UP000176815"/>
    </source>
</evidence>
<evidence type="ECO:0000256" key="1">
    <source>
        <dbReference type="SAM" id="Phobius"/>
    </source>
</evidence>
<dbReference type="AlphaFoldDB" id="A0A1F4X3V0"/>
<keyword evidence="1" id="KW-1133">Transmembrane helix</keyword>
<keyword evidence="1" id="KW-0812">Transmembrane</keyword>
<evidence type="ECO:0000313" key="2">
    <source>
        <dbReference type="EMBL" id="OGC76368.1"/>
    </source>
</evidence>
<dbReference type="Proteomes" id="UP000176815">
    <property type="component" value="Unassembled WGS sequence"/>
</dbReference>
<keyword evidence="1" id="KW-0472">Membrane</keyword>
<comment type="caution">
    <text evidence="2">The sequence shown here is derived from an EMBL/GenBank/DDBJ whole genome shotgun (WGS) entry which is preliminary data.</text>
</comment>
<dbReference type="EMBL" id="MEWG01000045">
    <property type="protein sequence ID" value="OGC76368.1"/>
    <property type="molecule type" value="Genomic_DNA"/>
</dbReference>
<name>A0A1F4X3V0_UNCKA</name>
<reference evidence="2 3" key="1">
    <citation type="journal article" date="2016" name="Nat. Commun.">
        <title>Thousands of microbial genomes shed light on interconnected biogeochemical processes in an aquifer system.</title>
        <authorList>
            <person name="Anantharaman K."/>
            <person name="Brown C.T."/>
            <person name="Hug L.A."/>
            <person name="Sharon I."/>
            <person name="Castelle C.J."/>
            <person name="Probst A.J."/>
            <person name="Thomas B.C."/>
            <person name="Singh A."/>
            <person name="Wilkins M.J."/>
            <person name="Karaoz U."/>
            <person name="Brodie E.L."/>
            <person name="Williams K.H."/>
            <person name="Hubbard S.S."/>
            <person name="Banfield J.F."/>
        </authorList>
    </citation>
    <scope>NUCLEOTIDE SEQUENCE [LARGE SCALE GENOMIC DNA]</scope>
</reference>
<protein>
    <submittedName>
        <fullName evidence="2">Uncharacterized protein</fullName>
    </submittedName>
</protein>
<organism evidence="2 3">
    <name type="scientific">candidate division WWE3 bacterium RIFOXYD1_FULL_39_9</name>
    <dbReference type="NCBI Taxonomy" id="1802649"/>
    <lineage>
        <taxon>Bacteria</taxon>
        <taxon>Katanobacteria</taxon>
    </lineage>
</organism>
<sequence>METLETQETVTPDQEQQPSKSKIKLLYILIFLLILIIGGLLTFIYFVFAPLRHNEGGADAIEKYNNNAIVQEKEQELLNDPDSTDEVEAPQEQNSELKTYVNEKLGFSIDIPTTAVNPYGACKWVEDETKSSYRPKEAFTPVTTFEDNDSVYIAFEYSYELAGREEADGYSYFSKCEKKDNSLALLKSDNRTWHIVTQTVKNDAELTTFIKEQFGSSCNLGEKKLSAQAGVFDVAVKGDGLDMEFSNCVLNYMFVLKYSPEKQKVYTFDRGQSTAFFQLLDFSKSYDDVMEESFKIL</sequence>
<gene>
    <name evidence="2" type="ORF">A2619_00210</name>
</gene>